<name>A0AAW0CL34_9AGAR</name>
<evidence type="ECO:0000313" key="3">
    <source>
        <dbReference type="Proteomes" id="UP001362999"/>
    </source>
</evidence>
<sequence length="123" mass="14489">MSGQMAQEDRALKEEALRWSRDDTRPISVKTVSWLSVHSAPSKPGLNAHQRKFTELRARVAARKAALEQHLENLEREAREQREREARKKSEREKERAAHAARMKELDDKWAAGEERRKRFIYI</sequence>
<feature type="region of interest" description="Disordered" evidence="1">
    <location>
        <begin position="71"/>
        <end position="103"/>
    </location>
</feature>
<dbReference type="Pfam" id="PF13136">
    <property type="entry name" value="DUF3984"/>
    <property type="match status" value="1"/>
</dbReference>
<evidence type="ECO:0000313" key="2">
    <source>
        <dbReference type="EMBL" id="KAK7039791.1"/>
    </source>
</evidence>
<reference evidence="2 3" key="1">
    <citation type="journal article" date="2024" name="J Genomics">
        <title>Draft genome sequencing and assembly of Favolaschia claudopus CIRM-BRFM 2984 isolated from oak limbs.</title>
        <authorList>
            <person name="Navarro D."/>
            <person name="Drula E."/>
            <person name="Chaduli D."/>
            <person name="Cazenave R."/>
            <person name="Ahrendt S."/>
            <person name="Wang J."/>
            <person name="Lipzen A."/>
            <person name="Daum C."/>
            <person name="Barry K."/>
            <person name="Grigoriev I.V."/>
            <person name="Favel A."/>
            <person name="Rosso M.N."/>
            <person name="Martin F."/>
        </authorList>
    </citation>
    <scope>NUCLEOTIDE SEQUENCE [LARGE SCALE GENOMIC DNA]</scope>
    <source>
        <strain evidence="2 3">CIRM-BRFM 2984</strain>
    </source>
</reference>
<dbReference type="InterPro" id="IPR025040">
    <property type="entry name" value="DUF3984"/>
</dbReference>
<protein>
    <submittedName>
        <fullName evidence="2">Uncharacterized protein</fullName>
    </submittedName>
</protein>
<dbReference type="EMBL" id="JAWWNJ010000016">
    <property type="protein sequence ID" value="KAK7039791.1"/>
    <property type="molecule type" value="Genomic_DNA"/>
</dbReference>
<dbReference type="Proteomes" id="UP001362999">
    <property type="component" value="Unassembled WGS sequence"/>
</dbReference>
<keyword evidence="3" id="KW-1185">Reference proteome</keyword>
<evidence type="ECO:0000256" key="1">
    <source>
        <dbReference type="SAM" id="MobiDB-lite"/>
    </source>
</evidence>
<comment type="caution">
    <text evidence="2">The sequence shown here is derived from an EMBL/GenBank/DDBJ whole genome shotgun (WGS) entry which is preliminary data.</text>
</comment>
<gene>
    <name evidence="2" type="ORF">R3P38DRAFT_2769934</name>
</gene>
<organism evidence="2 3">
    <name type="scientific">Favolaschia claudopus</name>
    <dbReference type="NCBI Taxonomy" id="2862362"/>
    <lineage>
        <taxon>Eukaryota</taxon>
        <taxon>Fungi</taxon>
        <taxon>Dikarya</taxon>
        <taxon>Basidiomycota</taxon>
        <taxon>Agaricomycotina</taxon>
        <taxon>Agaricomycetes</taxon>
        <taxon>Agaricomycetidae</taxon>
        <taxon>Agaricales</taxon>
        <taxon>Marasmiineae</taxon>
        <taxon>Mycenaceae</taxon>
        <taxon>Favolaschia</taxon>
    </lineage>
</organism>
<dbReference type="AlphaFoldDB" id="A0AAW0CL34"/>
<proteinExistence type="predicted"/>
<accession>A0AAW0CL34</accession>